<proteinExistence type="inferred from homology"/>
<accession>A0A9J6HA21</accession>
<dbReference type="PANTHER" id="PTHR10794:SF93">
    <property type="entry name" value="SERINE AMINOPEPTIDASE S33 DOMAIN-CONTAINING PROTEIN"/>
    <property type="match status" value="1"/>
</dbReference>
<dbReference type="SUPFAM" id="SSF53474">
    <property type="entry name" value="alpha/beta-Hydrolases"/>
    <property type="match status" value="1"/>
</dbReference>
<name>A0A9J6HA21_HAELO</name>
<dbReference type="InterPro" id="IPR029058">
    <property type="entry name" value="AB_hydrolase_fold"/>
</dbReference>
<comment type="similarity">
    <text evidence="1">Belongs to the AB hydrolase superfamily. AB hydrolase 4 family.</text>
</comment>
<dbReference type="Gene3D" id="3.40.50.1820">
    <property type="entry name" value="alpha/beta hydrolase"/>
    <property type="match status" value="1"/>
</dbReference>
<evidence type="ECO:0000313" key="2">
    <source>
        <dbReference type="EMBL" id="KAH9383776.1"/>
    </source>
</evidence>
<dbReference type="GO" id="GO:0034338">
    <property type="term" value="F:short-chain carboxylesterase activity"/>
    <property type="evidence" value="ECO:0007669"/>
    <property type="project" value="TreeGrafter"/>
</dbReference>
<protein>
    <submittedName>
        <fullName evidence="2">Uncharacterized protein</fullName>
    </submittedName>
</protein>
<organism evidence="2 3">
    <name type="scientific">Haemaphysalis longicornis</name>
    <name type="common">Bush tick</name>
    <dbReference type="NCBI Taxonomy" id="44386"/>
    <lineage>
        <taxon>Eukaryota</taxon>
        <taxon>Metazoa</taxon>
        <taxon>Ecdysozoa</taxon>
        <taxon>Arthropoda</taxon>
        <taxon>Chelicerata</taxon>
        <taxon>Arachnida</taxon>
        <taxon>Acari</taxon>
        <taxon>Parasitiformes</taxon>
        <taxon>Ixodida</taxon>
        <taxon>Ixodoidea</taxon>
        <taxon>Ixodidae</taxon>
        <taxon>Haemaphysalinae</taxon>
        <taxon>Haemaphysalis</taxon>
    </lineage>
</organism>
<dbReference type="VEuPathDB" id="VectorBase:HLOH_045027"/>
<gene>
    <name evidence="2" type="ORF">HPB48_025546</name>
</gene>
<dbReference type="Proteomes" id="UP000821853">
    <property type="component" value="Unassembled WGS sequence"/>
</dbReference>
<dbReference type="InterPro" id="IPR050960">
    <property type="entry name" value="AB_hydrolase_4_sf"/>
</dbReference>
<dbReference type="PANTHER" id="PTHR10794">
    <property type="entry name" value="ABHYDROLASE DOMAIN-CONTAINING PROTEIN"/>
    <property type="match status" value="1"/>
</dbReference>
<dbReference type="OrthoDB" id="247542at2759"/>
<dbReference type="GO" id="GO:0047372">
    <property type="term" value="F:monoacylglycerol lipase activity"/>
    <property type="evidence" value="ECO:0007669"/>
    <property type="project" value="TreeGrafter"/>
</dbReference>
<keyword evidence="3" id="KW-1185">Reference proteome</keyword>
<evidence type="ECO:0000256" key="1">
    <source>
        <dbReference type="ARBA" id="ARBA00010884"/>
    </source>
</evidence>
<dbReference type="AlphaFoldDB" id="A0A9J6HA21"/>
<dbReference type="EMBL" id="JABSTR010001252">
    <property type="protein sequence ID" value="KAH9383776.1"/>
    <property type="molecule type" value="Genomic_DNA"/>
</dbReference>
<comment type="caution">
    <text evidence="2">The sequence shown here is derived from an EMBL/GenBank/DDBJ whole genome shotgun (WGS) entry which is preliminary data.</text>
</comment>
<sequence>MNVTEVIEFTLHSTTPSAYGDPSDLRQTVRFLRAHYGRVAVLGFGAGADLLLAYLGDTGSSSGLVAAVAVSPLYEPDKLLDQSPWPIGVLRRRALQRVVSEHGGVLSRAGALVDVEGALSASHWHELEQKVLWPACGATSAAQYWERNAPLRDADDIATPLLLRVQRRRPRGARLGAAHGPLPGARPLWPHACAGGRLRGRVRILGFLESDPILSYFEGWK</sequence>
<evidence type="ECO:0000313" key="3">
    <source>
        <dbReference type="Proteomes" id="UP000821853"/>
    </source>
</evidence>
<reference evidence="2 3" key="1">
    <citation type="journal article" date="2020" name="Cell">
        <title>Large-Scale Comparative Analyses of Tick Genomes Elucidate Their Genetic Diversity and Vector Capacities.</title>
        <authorList>
            <consortium name="Tick Genome and Microbiome Consortium (TIGMIC)"/>
            <person name="Jia N."/>
            <person name="Wang J."/>
            <person name="Shi W."/>
            <person name="Du L."/>
            <person name="Sun Y."/>
            <person name="Zhan W."/>
            <person name="Jiang J.F."/>
            <person name="Wang Q."/>
            <person name="Zhang B."/>
            <person name="Ji P."/>
            <person name="Bell-Sakyi L."/>
            <person name="Cui X.M."/>
            <person name="Yuan T.T."/>
            <person name="Jiang B.G."/>
            <person name="Yang W.F."/>
            <person name="Lam T.T."/>
            <person name="Chang Q.C."/>
            <person name="Ding S.J."/>
            <person name="Wang X.J."/>
            <person name="Zhu J.G."/>
            <person name="Ruan X.D."/>
            <person name="Zhao L."/>
            <person name="Wei J.T."/>
            <person name="Ye R.Z."/>
            <person name="Que T.C."/>
            <person name="Du C.H."/>
            <person name="Zhou Y.H."/>
            <person name="Cheng J.X."/>
            <person name="Dai P.F."/>
            <person name="Guo W.B."/>
            <person name="Han X.H."/>
            <person name="Huang E.J."/>
            <person name="Li L.F."/>
            <person name="Wei W."/>
            <person name="Gao Y.C."/>
            <person name="Liu J.Z."/>
            <person name="Shao H.Z."/>
            <person name="Wang X."/>
            <person name="Wang C.C."/>
            <person name="Yang T.C."/>
            <person name="Huo Q.B."/>
            <person name="Li W."/>
            <person name="Chen H.Y."/>
            <person name="Chen S.E."/>
            <person name="Zhou L.G."/>
            <person name="Ni X.B."/>
            <person name="Tian J.H."/>
            <person name="Sheng Y."/>
            <person name="Liu T."/>
            <person name="Pan Y.S."/>
            <person name="Xia L.Y."/>
            <person name="Li J."/>
            <person name="Zhao F."/>
            <person name="Cao W.C."/>
        </authorList>
    </citation>
    <scope>NUCLEOTIDE SEQUENCE [LARGE SCALE GENOMIC DNA]</scope>
    <source>
        <strain evidence="2">HaeL-2018</strain>
    </source>
</reference>